<proteinExistence type="predicted"/>
<organism evidence="6 7">
    <name type="scientific">Colletotrichum orbiculare (strain 104-T / ATCC 96160 / CBS 514.97 / LARS 414 / MAFF 240422)</name>
    <name type="common">Cucumber anthracnose fungus</name>
    <name type="synonym">Colletotrichum lagenarium</name>
    <dbReference type="NCBI Taxonomy" id="1213857"/>
    <lineage>
        <taxon>Eukaryota</taxon>
        <taxon>Fungi</taxon>
        <taxon>Dikarya</taxon>
        <taxon>Ascomycota</taxon>
        <taxon>Pezizomycotina</taxon>
        <taxon>Sordariomycetes</taxon>
        <taxon>Hypocreomycetidae</taxon>
        <taxon>Glomerellales</taxon>
        <taxon>Glomerellaceae</taxon>
        <taxon>Colletotrichum</taxon>
        <taxon>Colletotrichum orbiculare species complex</taxon>
    </lineage>
</organism>
<accession>A0A484FW55</accession>
<dbReference type="Proteomes" id="UP000014480">
    <property type="component" value="Unassembled WGS sequence"/>
</dbReference>
<dbReference type="PRINTS" id="PR00463">
    <property type="entry name" value="EP450I"/>
</dbReference>
<dbReference type="PANTHER" id="PTHR24305">
    <property type="entry name" value="CYTOCHROME P450"/>
    <property type="match status" value="1"/>
</dbReference>
<dbReference type="InterPro" id="IPR002401">
    <property type="entry name" value="Cyt_P450_E_grp-I"/>
</dbReference>
<evidence type="ECO:0000256" key="2">
    <source>
        <dbReference type="ARBA" id="ARBA00022723"/>
    </source>
</evidence>
<dbReference type="InterPro" id="IPR001128">
    <property type="entry name" value="Cyt_P450"/>
</dbReference>
<dbReference type="PRINTS" id="PR00385">
    <property type="entry name" value="P450"/>
</dbReference>
<evidence type="ECO:0000256" key="3">
    <source>
        <dbReference type="ARBA" id="ARBA00023004"/>
    </source>
</evidence>
<reference evidence="7" key="2">
    <citation type="journal article" date="2019" name="Mol. Plant Microbe Interact.">
        <title>Genome sequence resources for four phytopathogenic fungi from the Colletotrichum orbiculare species complex.</title>
        <authorList>
            <person name="Gan P."/>
            <person name="Tsushima A."/>
            <person name="Narusaka M."/>
            <person name="Narusaka Y."/>
            <person name="Takano Y."/>
            <person name="Kubo Y."/>
            <person name="Shirasu K."/>
        </authorList>
    </citation>
    <scope>GENOME REANNOTATION</scope>
    <source>
        <strain evidence="7">104-T / ATCC 96160 / CBS 514.97 / LARS 414 / MAFF 240422</strain>
    </source>
</reference>
<keyword evidence="1 4" id="KW-0349">Heme</keyword>
<evidence type="ECO:0000256" key="1">
    <source>
        <dbReference type="ARBA" id="ARBA00022617"/>
    </source>
</evidence>
<comment type="cofactor">
    <cofactor evidence="4">
        <name>heme</name>
        <dbReference type="ChEBI" id="CHEBI:30413"/>
    </cofactor>
</comment>
<dbReference type="STRING" id="1213857.A0A484FW55"/>
<evidence type="ECO:0000256" key="4">
    <source>
        <dbReference type="PIRSR" id="PIRSR602401-1"/>
    </source>
</evidence>
<keyword evidence="6" id="KW-0560">Oxidoreductase</keyword>
<dbReference type="EMBL" id="AMCV02000015">
    <property type="protein sequence ID" value="TDZ21297.1"/>
    <property type="molecule type" value="Genomic_DNA"/>
</dbReference>
<dbReference type="GO" id="GO:0005506">
    <property type="term" value="F:iron ion binding"/>
    <property type="evidence" value="ECO:0007669"/>
    <property type="project" value="InterPro"/>
</dbReference>
<dbReference type="AlphaFoldDB" id="A0A484FW55"/>
<protein>
    <submittedName>
        <fullName evidence="6">Cytochrome P450 monooxygenase aflN</fullName>
    </submittedName>
</protein>
<feature type="transmembrane region" description="Helical" evidence="5">
    <location>
        <begin position="12"/>
        <end position="32"/>
    </location>
</feature>
<dbReference type="InterPro" id="IPR036396">
    <property type="entry name" value="Cyt_P450_sf"/>
</dbReference>
<name>A0A484FW55_COLOR</name>
<dbReference type="Gene3D" id="1.10.630.10">
    <property type="entry name" value="Cytochrome P450"/>
    <property type="match status" value="1"/>
</dbReference>
<dbReference type="GO" id="GO:0004497">
    <property type="term" value="F:monooxygenase activity"/>
    <property type="evidence" value="ECO:0007669"/>
    <property type="project" value="UniProtKB-KW"/>
</dbReference>
<dbReference type="PANTHER" id="PTHR24305:SF222">
    <property type="entry name" value="CYTOCHROME P450 MONOOXYGENASE STCS"/>
    <property type="match status" value="1"/>
</dbReference>
<evidence type="ECO:0000313" key="7">
    <source>
        <dbReference type="Proteomes" id="UP000014480"/>
    </source>
</evidence>
<sequence length="509" mass="57438">MPQLTVDARQLPAALLVAGVSALVYFLAKFYAARRQVWKMQRDGLPMPPFSLLAGHFPVLGKIMRSLPPDSIVHNIMWRISEGFPGGIYYINLWPFAGMVMVISDADAASQLEGPILAKGADIVEPLERITGGRSLLTMKGGEWKRWRRLFNPGFSPSYMMGLAPAIADEVAVFRKNLLERCSKGRSDVFQLEELTLKLTFDIIGSVVLDAQLRNQLKVHHLAEALRKQWFNGRRLDRYVAEEIDHRLAERFEGKPSPNGETRSKSVASLFIDEYLKEFGDEGLKSKEMIKKIITPQVRLFLFAGHDTTSGTLQYCYYVLSQYPQVHSRVVAEVDDVFGPDASLVQDKIHDDPQVLNRIPYTTAFIKEVLRIFPPAAAMRQGQSDVNITLSLAIHRNPRHWKDPDVCVPERWLVGPEDPLYPPKGAWRPFEWGPRSCIGQTLAMVELRVALVMTAREFNIKPAYDEWDRIHPRRGNKTVNGDRAYQTVKGGGGAHPADGFPVTVELREP</sequence>
<keyword evidence="5" id="KW-0812">Transmembrane</keyword>
<comment type="caution">
    <text evidence="6">The sequence shown here is derived from an EMBL/GenBank/DDBJ whole genome shotgun (WGS) entry which is preliminary data.</text>
</comment>
<keyword evidence="6" id="KW-0503">Monooxygenase</keyword>
<dbReference type="Pfam" id="PF00067">
    <property type="entry name" value="p450"/>
    <property type="match status" value="1"/>
</dbReference>
<feature type="binding site" description="axial binding residue" evidence="4">
    <location>
        <position position="437"/>
    </location>
    <ligand>
        <name>heme</name>
        <dbReference type="ChEBI" id="CHEBI:30413"/>
    </ligand>
    <ligandPart>
        <name>Fe</name>
        <dbReference type="ChEBI" id="CHEBI:18248"/>
    </ligandPart>
</feature>
<dbReference type="CDD" id="cd11051">
    <property type="entry name" value="CYP59-like"/>
    <property type="match status" value="1"/>
</dbReference>
<evidence type="ECO:0000256" key="5">
    <source>
        <dbReference type="SAM" id="Phobius"/>
    </source>
</evidence>
<reference evidence="7" key="1">
    <citation type="journal article" date="2013" name="New Phytol.">
        <title>Comparative genomic and transcriptomic analyses reveal the hemibiotrophic stage shift of Colletotrichum fungi.</title>
        <authorList>
            <person name="Gan P."/>
            <person name="Ikeda K."/>
            <person name="Irieda H."/>
            <person name="Narusaka M."/>
            <person name="O'Connell R.J."/>
            <person name="Narusaka Y."/>
            <person name="Takano Y."/>
            <person name="Kubo Y."/>
            <person name="Shirasu K."/>
        </authorList>
    </citation>
    <scope>NUCLEOTIDE SEQUENCE [LARGE SCALE GENOMIC DNA]</scope>
    <source>
        <strain evidence="7">104-T / ATCC 96160 / CBS 514.97 / LARS 414 / MAFF 240422</strain>
    </source>
</reference>
<keyword evidence="5" id="KW-0472">Membrane</keyword>
<dbReference type="GO" id="GO:0020037">
    <property type="term" value="F:heme binding"/>
    <property type="evidence" value="ECO:0007669"/>
    <property type="project" value="InterPro"/>
</dbReference>
<keyword evidence="2 4" id="KW-0479">Metal-binding</keyword>
<dbReference type="OrthoDB" id="10029320at2759"/>
<dbReference type="GO" id="GO:0016705">
    <property type="term" value="F:oxidoreductase activity, acting on paired donors, with incorporation or reduction of molecular oxygen"/>
    <property type="evidence" value="ECO:0007669"/>
    <property type="project" value="InterPro"/>
</dbReference>
<dbReference type="SUPFAM" id="SSF48264">
    <property type="entry name" value="Cytochrome P450"/>
    <property type="match status" value="1"/>
</dbReference>
<dbReference type="InterPro" id="IPR050121">
    <property type="entry name" value="Cytochrome_P450_monoxygenase"/>
</dbReference>
<gene>
    <name evidence="6" type="primary">aflN-1</name>
    <name evidence="6" type="ORF">Cob_v005876</name>
</gene>
<keyword evidence="7" id="KW-1185">Reference proteome</keyword>
<keyword evidence="3 4" id="KW-0408">Iron</keyword>
<keyword evidence="5" id="KW-1133">Transmembrane helix</keyword>
<evidence type="ECO:0000313" key="6">
    <source>
        <dbReference type="EMBL" id="TDZ21297.1"/>
    </source>
</evidence>